<feature type="domain" description="HTH cro/C1-type" evidence="1">
    <location>
        <begin position="8"/>
        <end position="68"/>
    </location>
</feature>
<keyword evidence="3" id="KW-1185">Reference proteome</keyword>
<comment type="caution">
    <text evidence="2">The sequence shown here is derived from an EMBL/GenBank/DDBJ whole genome shotgun (WGS) entry which is preliminary data.</text>
</comment>
<dbReference type="Gene3D" id="1.10.260.40">
    <property type="entry name" value="lambda repressor-like DNA-binding domains"/>
    <property type="match status" value="1"/>
</dbReference>
<accession>A0ABT2SKC3</accession>
<evidence type="ECO:0000313" key="3">
    <source>
        <dbReference type="Proteomes" id="UP001652338"/>
    </source>
</evidence>
<dbReference type="SUPFAM" id="SSF47413">
    <property type="entry name" value="lambda repressor-like DNA-binding domains"/>
    <property type="match status" value="1"/>
</dbReference>
<proteinExistence type="predicted"/>
<dbReference type="InterPro" id="IPR010982">
    <property type="entry name" value="Lambda_DNA-bd_dom_sf"/>
</dbReference>
<dbReference type="PROSITE" id="PS50943">
    <property type="entry name" value="HTH_CROC1"/>
    <property type="match status" value="1"/>
</dbReference>
<dbReference type="Pfam" id="PF01381">
    <property type="entry name" value="HTH_3"/>
    <property type="match status" value="1"/>
</dbReference>
<protein>
    <submittedName>
        <fullName evidence="2">Helix-turn-helix domain-containing protein</fullName>
    </submittedName>
</protein>
<dbReference type="RefSeq" id="WP_262654357.1">
    <property type="nucleotide sequence ID" value="NZ_JAOQKE010000004.1"/>
</dbReference>
<dbReference type="CDD" id="cd00093">
    <property type="entry name" value="HTH_XRE"/>
    <property type="match status" value="1"/>
</dbReference>
<dbReference type="Proteomes" id="UP001652338">
    <property type="component" value="Unassembled WGS sequence"/>
</dbReference>
<sequence>MYSIGEIISSYRKKKGLLQQDLADELAKEGITISYKAISNWERNLAEPSVTIFYKVCRILGITNMYEAYFGVNPADPFSSLTDEGREKAMDYINLLHASGMYEKQTATPLH</sequence>
<evidence type="ECO:0000313" key="2">
    <source>
        <dbReference type="EMBL" id="MCU6724954.1"/>
    </source>
</evidence>
<reference evidence="2 3" key="1">
    <citation type="journal article" date="2021" name="ISME Commun">
        <title>Automated analysis of genomic sequences facilitates high-throughput and comprehensive description of bacteria.</title>
        <authorList>
            <person name="Hitch T.C.A."/>
        </authorList>
    </citation>
    <scope>NUCLEOTIDE SEQUENCE [LARGE SCALE GENOMIC DNA]</scope>
    <source>
        <strain evidence="2 3">Sanger_29</strain>
    </source>
</reference>
<evidence type="ECO:0000259" key="1">
    <source>
        <dbReference type="PROSITE" id="PS50943"/>
    </source>
</evidence>
<dbReference type="EMBL" id="JAOQKE010000004">
    <property type="protein sequence ID" value="MCU6724954.1"/>
    <property type="molecule type" value="Genomic_DNA"/>
</dbReference>
<dbReference type="InterPro" id="IPR001387">
    <property type="entry name" value="Cro/C1-type_HTH"/>
</dbReference>
<name>A0ABT2SKC3_9FIRM</name>
<gene>
    <name evidence="2" type="ORF">OCV47_06260</name>
</gene>
<organism evidence="2 3">
    <name type="scientific">Muricoprocola aceti</name>
    <dbReference type="NCBI Taxonomy" id="2981772"/>
    <lineage>
        <taxon>Bacteria</taxon>
        <taxon>Bacillati</taxon>
        <taxon>Bacillota</taxon>
        <taxon>Clostridia</taxon>
        <taxon>Lachnospirales</taxon>
        <taxon>Lachnospiraceae</taxon>
        <taxon>Muricoprocola</taxon>
    </lineage>
</organism>